<keyword evidence="3" id="KW-0812">Transmembrane</keyword>
<sequence>MSFHNNIQIKTLLRGAMGMLSLLLLLVGGAGLHGISQSNDALRETYANQLGSTVALSEAMQATTRMRLALDRNVMQGKQDDPKVHVDRSRVFVEASEAAWKRYMNLPQNPEEKALAATAAPRAVAARPAAALPASRPAPRPALAVAGADDDWSAF</sequence>
<name>A0A1K0IQ60_CUPNE</name>
<gene>
    <name evidence="8" type="ORF">CNECB9_5320002</name>
</gene>
<evidence type="ECO:0000313" key="8">
    <source>
        <dbReference type="EMBL" id="SCU95173.1"/>
    </source>
</evidence>
<evidence type="ECO:0000256" key="2">
    <source>
        <dbReference type="ARBA" id="ARBA00022475"/>
    </source>
</evidence>
<feature type="domain" description="Chemotaxis methyl-accepting receptor Tar-related ligand-binding" evidence="7">
    <location>
        <begin position="4"/>
        <end position="120"/>
    </location>
</feature>
<keyword evidence="6" id="KW-0807">Transducer</keyword>
<keyword evidence="2" id="KW-1003">Cell membrane</keyword>
<proteinExistence type="predicted"/>
<protein>
    <submittedName>
        <fullName evidence="8">Methyl-accepting chemotaxis protein</fullName>
    </submittedName>
</protein>
<reference evidence="8" key="1">
    <citation type="submission" date="2016-09" db="EMBL/GenBank/DDBJ databases">
        <authorList>
            <person name="Capua I."/>
            <person name="De Benedictis P."/>
            <person name="Joannis T."/>
            <person name="Lombin L.H."/>
            <person name="Cattoli G."/>
        </authorList>
    </citation>
    <scope>NUCLEOTIDE SEQUENCE</scope>
    <source>
        <strain evidence="8">B9</strain>
    </source>
</reference>
<dbReference type="GO" id="GO:0006935">
    <property type="term" value="P:chemotaxis"/>
    <property type="evidence" value="ECO:0007669"/>
    <property type="project" value="InterPro"/>
</dbReference>
<evidence type="ECO:0000259" key="7">
    <source>
        <dbReference type="Pfam" id="PF02203"/>
    </source>
</evidence>
<comment type="subcellular location">
    <subcellularLocation>
        <location evidence="1">Cell membrane</location>
    </subcellularLocation>
</comment>
<evidence type="ECO:0000256" key="3">
    <source>
        <dbReference type="ARBA" id="ARBA00022692"/>
    </source>
</evidence>
<dbReference type="InterPro" id="IPR003122">
    <property type="entry name" value="Tar_rcpt_lig-bd"/>
</dbReference>
<keyword evidence="5" id="KW-0472">Membrane</keyword>
<dbReference type="AlphaFoldDB" id="A0A1K0IQ60"/>
<evidence type="ECO:0000256" key="4">
    <source>
        <dbReference type="ARBA" id="ARBA00022989"/>
    </source>
</evidence>
<keyword evidence="4" id="KW-1133">Transmembrane helix</keyword>
<dbReference type="Pfam" id="PF02203">
    <property type="entry name" value="TarH"/>
    <property type="match status" value="1"/>
</dbReference>
<evidence type="ECO:0000256" key="6">
    <source>
        <dbReference type="ARBA" id="ARBA00023224"/>
    </source>
</evidence>
<dbReference type="GO" id="GO:0005886">
    <property type="term" value="C:plasma membrane"/>
    <property type="evidence" value="ECO:0007669"/>
    <property type="project" value="UniProtKB-SubCell"/>
</dbReference>
<evidence type="ECO:0000256" key="5">
    <source>
        <dbReference type="ARBA" id="ARBA00023136"/>
    </source>
</evidence>
<dbReference type="GO" id="GO:0007165">
    <property type="term" value="P:signal transduction"/>
    <property type="evidence" value="ECO:0007669"/>
    <property type="project" value="UniProtKB-KW"/>
</dbReference>
<dbReference type="EMBL" id="FMSH01000482">
    <property type="protein sequence ID" value="SCU95173.1"/>
    <property type="molecule type" value="Genomic_DNA"/>
</dbReference>
<accession>A0A1K0IQ60</accession>
<evidence type="ECO:0000256" key="1">
    <source>
        <dbReference type="ARBA" id="ARBA00004236"/>
    </source>
</evidence>
<organism evidence="8">
    <name type="scientific">Cupriavidus necator</name>
    <name type="common">Alcaligenes eutrophus</name>
    <name type="synonym">Ralstonia eutropha</name>
    <dbReference type="NCBI Taxonomy" id="106590"/>
    <lineage>
        <taxon>Bacteria</taxon>
        <taxon>Pseudomonadati</taxon>
        <taxon>Pseudomonadota</taxon>
        <taxon>Betaproteobacteria</taxon>
        <taxon>Burkholderiales</taxon>
        <taxon>Burkholderiaceae</taxon>
        <taxon>Cupriavidus</taxon>
    </lineage>
</organism>